<evidence type="ECO:0000313" key="3">
    <source>
        <dbReference type="EMBL" id="MEV4683174.1"/>
    </source>
</evidence>
<accession>A0ABV3HX62</accession>
<keyword evidence="2" id="KW-0812">Transmembrane</keyword>
<gene>
    <name evidence="3" type="ORF">AB0K36_20565</name>
</gene>
<feature type="transmembrane region" description="Helical" evidence="2">
    <location>
        <begin position="12"/>
        <end position="35"/>
    </location>
</feature>
<name>A0ABV3HX62_9ACTN</name>
<proteinExistence type="predicted"/>
<dbReference type="EMBL" id="JBFAQK010000028">
    <property type="protein sequence ID" value="MEV4683174.1"/>
    <property type="molecule type" value="Genomic_DNA"/>
</dbReference>
<evidence type="ECO:0000313" key="4">
    <source>
        <dbReference type="Proteomes" id="UP001552521"/>
    </source>
</evidence>
<keyword evidence="4" id="KW-1185">Reference proteome</keyword>
<keyword evidence="2" id="KW-1133">Transmembrane helix</keyword>
<organism evidence="3 4">
    <name type="scientific">Streptomyces kurssanovii</name>
    <dbReference type="NCBI Taxonomy" id="67312"/>
    <lineage>
        <taxon>Bacteria</taxon>
        <taxon>Bacillati</taxon>
        <taxon>Actinomycetota</taxon>
        <taxon>Actinomycetes</taxon>
        <taxon>Kitasatosporales</taxon>
        <taxon>Streptomycetaceae</taxon>
        <taxon>Streptomyces</taxon>
    </lineage>
</organism>
<feature type="transmembrane region" description="Helical" evidence="2">
    <location>
        <begin position="133"/>
        <end position="151"/>
    </location>
</feature>
<reference evidence="3 4" key="1">
    <citation type="submission" date="2024-06" db="EMBL/GenBank/DDBJ databases">
        <title>The Natural Products Discovery Center: Release of the First 8490 Sequenced Strains for Exploring Actinobacteria Biosynthetic Diversity.</title>
        <authorList>
            <person name="Kalkreuter E."/>
            <person name="Kautsar S.A."/>
            <person name="Yang D."/>
            <person name="Bader C.D."/>
            <person name="Teijaro C.N."/>
            <person name="Fluegel L."/>
            <person name="Davis C.M."/>
            <person name="Simpson J.R."/>
            <person name="Lauterbach L."/>
            <person name="Steele A.D."/>
            <person name="Gui C."/>
            <person name="Meng S."/>
            <person name="Li G."/>
            <person name="Viehrig K."/>
            <person name="Ye F."/>
            <person name="Su P."/>
            <person name="Kiefer A.F."/>
            <person name="Nichols A."/>
            <person name="Cepeda A.J."/>
            <person name="Yan W."/>
            <person name="Fan B."/>
            <person name="Jiang Y."/>
            <person name="Adhikari A."/>
            <person name="Zheng C.-J."/>
            <person name="Schuster L."/>
            <person name="Cowan T.M."/>
            <person name="Smanski M.J."/>
            <person name="Chevrette M.G."/>
            <person name="De Carvalho L.P.S."/>
            <person name="Shen B."/>
        </authorList>
    </citation>
    <scope>NUCLEOTIDE SEQUENCE [LARGE SCALE GENOMIC DNA]</scope>
    <source>
        <strain evidence="3 4">NPDC049344</strain>
    </source>
</reference>
<evidence type="ECO:0000256" key="1">
    <source>
        <dbReference type="SAM" id="MobiDB-lite"/>
    </source>
</evidence>
<sequence length="323" mass="33534">MNETGRRAAHLAAVWFVGGVLTAVQLQVVLIALFVDAATLRGGLLILAALLGLGALAGVASAARTIVPLAHRPSGRWIWTVSVHVSGTAGASVAAVVNFEIDHLENALPLYAVGGSCYALAAALFLPGTRIKLGSLGAAAVLVGGGAYAYLDAARPPTLDEHLAANGVDRGVLRVGDPPPGYTLRALGAGEDTFGAEYVRPDSVRLHLGVERAGHDPRRTDARGCPVPFGDPIHCVDDGEGRQLLTYEGGYERQELRLLRDGLVHTVTVEGHHADLPAARHVLSTLRPATEAELTGLLDLRQITPRSGASGHGTGSARPSSPS</sequence>
<dbReference type="Proteomes" id="UP001552521">
    <property type="component" value="Unassembled WGS sequence"/>
</dbReference>
<feature type="transmembrane region" description="Helical" evidence="2">
    <location>
        <begin position="41"/>
        <end position="65"/>
    </location>
</feature>
<feature type="region of interest" description="Disordered" evidence="1">
    <location>
        <begin position="303"/>
        <end position="323"/>
    </location>
</feature>
<protein>
    <submittedName>
        <fullName evidence="3">Uncharacterized protein</fullName>
    </submittedName>
</protein>
<dbReference type="RefSeq" id="WP_364596268.1">
    <property type="nucleotide sequence ID" value="NZ_JBFAQK010000028.1"/>
</dbReference>
<comment type="caution">
    <text evidence="3">The sequence shown here is derived from an EMBL/GenBank/DDBJ whole genome shotgun (WGS) entry which is preliminary data.</text>
</comment>
<feature type="transmembrane region" description="Helical" evidence="2">
    <location>
        <begin position="108"/>
        <end position="126"/>
    </location>
</feature>
<evidence type="ECO:0000256" key="2">
    <source>
        <dbReference type="SAM" id="Phobius"/>
    </source>
</evidence>
<keyword evidence="2" id="KW-0472">Membrane</keyword>
<feature type="transmembrane region" description="Helical" evidence="2">
    <location>
        <begin position="77"/>
        <end position="96"/>
    </location>
</feature>